<evidence type="ECO:0008006" key="3">
    <source>
        <dbReference type="Google" id="ProtNLM"/>
    </source>
</evidence>
<evidence type="ECO:0000256" key="1">
    <source>
        <dbReference type="SAM" id="MobiDB-lite"/>
    </source>
</evidence>
<name>A0A4U5PT32_POPAL</name>
<evidence type="ECO:0000313" key="2">
    <source>
        <dbReference type="EMBL" id="TKR99821.1"/>
    </source>
</evidence>
<dbReference type="PANTHER" id="PTHR47512:SF3">
    <property type="entry name" value="CHALCONE-FLAVONONE ISOMERASE FAMILY PROTEIN"/>
    <property type="match status" value="1"/>
</dbReference>
<comment type="caution">
    <text evidence="2">The sequence shown here is derived from an EMBL/GenBank/DDBJ whole genome shotgun (WGS) entry which is preliminary data.</text>
</comment>
<feature type="region of interest" description="Disordered" evidence="1">
    <location>
        <begin position="1"/>
        <end position="56"/>
    </location>
</feature>
<accession>A0A4U5PT32</accession>
<dbReference type="AlphaFoldDB" id="A0A4U5PT32"/>
<feature type="compositionally biased region" description="Basic and acidic residues" evidence="1">
    <location>
        <begin position="33"/>
        <end position="46"/>
    </location>
</feature>
<dbReference type="EMBL" id="RCHU01000621">
    <property type="protein sequence ID" value="TKR99821.1"/>
    <property type="molecule type" value="Genomic_DNA"/>
</dbReference>
<proteinExistence type="predicted"/>
<sequence length="322" mass="35801">METPSSTKRVTRSQALAALSNTTTTNNIPLSRAKIEDSSDKGETKSRRNAKQQLRDRSALIDITNDSPIVGLAMESLETPSSTLRNQKSSRAKKNIPHTPGSGEALLRGQVKTLLHKVEEEAELSKLSLGVSEIFEVEKQDCLESQKTLTRSLMLDFSEKSEGSDSLECSSELTFQGDSCGVMISESKDKSSMTEDDNASIWSIQVNASAHDEDEEEVIIEGEEEEYYYYHNEYEEVEEEEEGEQADDGGLLDELCEGISKISVTVKSMAKFEGKHTRFVYNSDDEIVEEVDCGDKDSDGVLRLKGLPSPKGKHLRFHTDEE</sequence>
<feature type="compositionally biased region" description="Polar residues" evidence="1">
    <location>
        <begin position="78"/>
        <end position="87"/>
    </location>
</feature>
<gene>
    <name evidence="2" type="ORF">D5086_0000189250</name>
</gene>
<reference evidence="2" key="1">
    <citation type="submission" date="2018-10" db="EMBL/GenBank/DDBJ databases">
        <title>Population genomic analysis revealed the cold adaptation of white poplar.</title>
        <authorList>
            <person name="Liu Y.-J."/>
        </authorList>
    </citation>
    <scope>NUCLEOTIDE SEQUENCE [LARGE SCALE GENOMIC DNA]</scope>
    <source>
        <strain evidence="2">PAL-ZL1</strain>
    </source>
</reference>
<dbReference type="PANTHER" id="PTHR47512">
    <property type="entry name" value="EXPRESSED PROTEIN"/>
    <property type="match status" value="1"/>
</dbReference>
<dbReference type="STRING" id="43335.A0A4U5PT32"/>
<protein>
    <recommendedName>
        <fullName evidence="3">Chalcone-flavanone isomerase family protein</fullName>
    </recommendedName>
</protein>
<feature type="region of interest" description="Disordered" evidence="1">
    <location>
        <begin position="78"/>
        <end position="104"/>
    </location>
</feature>
<organism evidence="2">
    <name type="scientific">Populus alba</name>
    <name type="common">White poplar</name>
    <dbReference type="NCBI Taxonomy" id="43335"/>
    <lineage>
        <taxon>Eukaryota</taxon>
        <taxon>Viridiplantae</taxon>
        <taxon>Streptophyta</taxon>
        <taxon>Embryophyta</taxon>
        <taxon>Tracheophyta</taxon>
        <taxon>Spermatophyta</taxon>
        <taxon>Magnoliopsida</taxon>
        <taxon>eudicotyledons</taxon>
        <taxon>Gunneridae</taxon>
        <taxon>Pentapetalae</taxon>
        <taxon>rosids</taxon>
        <taxon>fabids</taxon>
        <taxon>Malpighiales</taxon>
        <taxon>Salicaceae</taxon>
        <taxon>Saliceae</taxon>
        <taxon>Populus</taxon>
    </lineage>
</organism>
<feature type="compositionally biased region" description="Polar residues" evidence="1">
    <location>
        <begin position="1"/>
        <end position="14"/>
    </location>
</feature>